<dbReference type="RefSeq" id="XP_025351746.1">
    <property type="nucleotide sequence ID" value="XM_025501236.1"/>
</dbReference>
<sequence length="189" mass="20992">MRFFYILSTLSFFILNFPTLRASYLAGPASADYVTYNASLTIPNPLPEDTFVIYTINDRNSVTYSEDGGFPGSAKGQCKGLAGPDRQFLGPCLITVDYESLEGFMLARCRPQDGSDASTDASVQIHLWYDDTVGVMKADMYVHSSHAWYGFGNEPKDSPLHSNNQTFINPDQVILINCADDKRTPISDY</sequence>
<evidence type="ECO:0000256" key="1">
    <source>
        <dbReference type="SAM" id="SignalP"/>
    </source>
</evidence>
<dbReference type="AlphaFoldDB" id="A0A316V2F6"/>
<dbReference type="GeneID" id="37023017"/>
<protein>
    <submittedName>
        <fullName evidence="2">Uncharacterized protein</fullName>
    </submittedName>
</protein>
<dbReference type="Proteomes" id="UP000245771">
    <property type="component" value="Unassembled WGS sequence"/>
</dbReference>
<organism evidence="2 3">
    <name type="scientific">Meira miltonrushii</name>
    <dbReference type="NCBI Taxonomy" id="1280837"/>
    <lineage>
        <taxon>Eukaryota</taxon>
        <taxon>Fungi</taxon>
        <taxon>Dikarya</taxon>
        <taxon>Basidiomycota</taxon>
        <taxon>Ustilaginomycotina</taxon>
        <taxon>Exobasidiomycetes</taxon>
        <taxon>Exobasidiales</taxon>
        <taxon>Brachybasidiaceae</taxon>
        <taxon>Meira</taxon>
    </lineage>
</organism>
<gene>
    <name evidence="2" type="ORF">FA14DRAFT_182665</name>
</gene>
<dbReference type="InParanoid" id="A0A316V2F6"/>
<keyword evidence="3" id="KW-1185">Reference proteome</keyword>
<accession>A0A316V2F6</accession>
<evidence type="ECO:0000313" key="3">
    <source>
        <dbReference type="Proteomes" id="UP000245771"/>
    </source>
</evidence>
<proteinExistence type="predicted"/>
<evidence type="ECO:0000313" key="2">
    <source>
        <dbReference type="EMBL" id="PWN31444.1"/>
    </source>
</evidence>
<feature type="signal peptide" evidence="1">
    <location>
        <begin position="1"/>
        <end position="22"/>
    </location>
</feature>
<keyword evidence="1" id="KW-0732">Signal</keyword>
<dbReference type="EMBL" id="KZ819608">
    <property type="protein sequence ID" value="PWN31444.1"/>
    <property type="molecule type" value="Genomic_DNA"/>
</dbReference>
<reference evidence="2 3" key="1">
    <citation type="journal article" date="2018" name="Mol. Biol. Evol.">
        <title>Broad Genomic Sampling Reveals a Smut Pathogenic Ancestry of the Fungal Clade Ustilaginomycotina.</title>
        <authorList>
            <person name="Kijpornyongpan T."/>
            <person name="Mondo S.J."/>
            <person name="Barry K."/>
            <person name="Sandor L."/>
            <person name="Lee J."/>
            <person name="Lipzen A."/>
            <person name="Pangilinan J."/>
            <person name="LaButti K."/>
            <person name="Hainaut M."/>
            <person name="Henrissat B."/>
            <person name="Grigoriev I.V."/>
            <person name="Spatafora J.W."/>
            <person name="Aime M.C."/>
        </authorList>
    </citation>
    <scope>NUCLEOTIDE SEQUENCE [LARGE SCALE GENOMIC DNA]</scope>
    <source>
        <strain evidence="2 3">MCA 3882</strain>
    </source>
</reference>
<name>A0A316V2F6_9BASI</name>
<feature type="chain" id="PRO_5016421686" evidence="1">
    <location>
        <begin position="23"/>
        <end position="189"/>
    </location>
</feature>